<keyword evidence="1" id="KW-1015">Disulfide bond</keyword>
<dbReference type="Proteomes" id="UP001448207">
    <property type="component" value="Unassembled WGS sequence"/>
</dbReference>
<gene>
    <name evidence="8" type="ORF">J3Q64DRAFT_1726777</name>
</gene>
<keyword evidence="4" id="KW-0472">Membrane</keyword>
<feature type="signal peptide" evidence="5">
    <location>
        <begin position="1"/>
        <end position="23"/>
    </location>
</feature>
<name>A0ABR3B931_PHYBL</name>
<feature type="compositionally biased region" description="Pro residues" evidence="3">
    <location>
        <begin position="840"/>
        <end position="853"/>
    </location>
</feature>
<feature type="compositionally biased region" description="Pro residues" evidence="3">
    <location>
        <begin position="804"/>
        <end position="819"/>
    </location>
</feature>
<keyword evidence="4" id="KW-0812">Transmembrane</keyword>
<reference evidence="8 9" key="1">
    <citation type="submission" date="2024-04" db="EMBL/GenBank/DDBJ databases">
        <title>Symmetric and asymmetric DNA N6-adenine methylation regulates different biological responses in Mucorales.</title>
        <authorList>
            <consortium name="Lawrence Berkeley National Laboratory"/>
            <person name="Lax C."/>
            <person name="Mondo S.J."/>
            <person name="Osorio-Concepcion M."/>
            <person name="Muszewska A."/>
            <person name="Corrochano-Luque M."/>
            <person name="Gutierrez G."/>
            <person name="Riley R."/>
            <person name="Lipzen A."/>
            <person name="Guo J."/>
            <person name="Hundley H."/>
            <person name="Amirebrahimi M."/>
            <person name="Ng V."/>
            <person name="Lorenzo-Gutierrez D."/>
            <person name="Binder U."/>
            <person name="Yang J."/>
            <person name="Song Y."/>
            <person name="Canovas D."/>
            <person name="Navarro E."/>
            <person name="Freitag M."/>
            <person name="Gabaldon T."/>
            <person name="Grigoriev I.V."/>
            <person name="Corrochano L.M."/>
            <person name="Nicolas F.E."/>
            <person name="Garre V."/>
        </authorList>
    </citation>
    <scope>NUCLEOTIDE SEQUENCE [LARGE SCALE GENOMIC DNA]</scope>
    <source>
        <strain evidence="8 9">L51</strain>
    </source>
</reference>
<evidence type="ECO:0000256" key="4">
    <source>
        <dbReference type="SAM" id="Phobius"/>
    </source>
</evidence>
<feature type="chain" id="PRO_5046499744" evidence="5">
    <location>
        <begin position="24"/>
        <end position="853"/>
    </location>
</feature>
<evidence type="ECO:0000256" key="3">
    <source>
        <dbReference type="SAM" id="MobiDB-lite"/>
    </source>
</evidence>
<dbReference type="Pfam" id="PF13688">
    <property type="entry name" value="Reprolysin_5"/>
    <property type="match status" value="1"/>
</dbReference>
<evidence type="ECO:0000313" key="9">
    <source>
        <dbReference type="Proteomes" id="UP001448207"/>
    </source>
</evidence>
<feature type="transmembrane region" description="Helical" evidence="4">
    <location>
        <begin position="722"/>
        <end position="743"/>
    </location>
</feature>
<feature type="binding site" evidence="2">
    <location>
        <position position="467"/>
    </location>
    <ligand>
        <name>Zn(2+)</name>
        <dbReference type="ChEBI" id="CHEBI:29105"/>
        <note>catalytic</note>
    </ligand>
</feature>
<keyword evidence="2" id="KW-0862">Zinc</keyword>
<keyword evidence="4" id="KW-1133">Transmembrane helix</keyword>
<feature type="region of interest" description="Disordered" evidence="3">
    <location>
        <begin position="802"/>
        <end position="853"/>
    </location>
</feature>
<protein>
    <submittedName>
        <fullName evidence="8">Metallo-peptidase family M12-domain-containing protein</fullName>
    </submittedName>
</protein>
<dbReference type="PANTHER" id="PTHR11905">
    <property type="entry name" value="ADAM A DISINTEGRIN AND METALLOPROTEASE DOMAIN"/>
    <property type="match status" value="1"/>
</dbReference>
<comment type="caution">
    <text evidence="8">The sequence shown here is derived from an EMBL/GenBank/DDBJ whole genome shotgun (WGS) entry which is preliminary data.</text>
</comment>
<dbReference type="Pfam" id="PF00200">
    <property type="entry name" value="Disintegrin"/>
    <property type="match status" value="1"/>
</dbReference>
<keyword evidence="2" id="KW-0479">Metal-binding</keyword>
<keyword evidence="9" id="KW-1185">Reference proteome</keyword>
<proteinExistence type="predicted"/>
<dbReference type="SMART" id="SM00050">
    <property type="entry name" value="DISIN"/>
    <property type="match status" value="1"/>
</dbReference>
<dbReference type="InterPro" id="IPR024079">
    <property type="entry name" value="MetalloPept_cat_dom_sf"/>
</dbReference>
<dbReference type="Pfam" id="PF01562">
    <property type="entry name" value="Pep_M12B_propep"/>
    <property type="match status" value="1"/>
</dbReference>
<comment type="caution">
    <text evidence="2">Lacks conserved residue(s) required for the propagation of feature annotation.</text>
</comment>
<dbReference type="Gene3D" id="3.40.390.10">
    <property type="entry name" value="Collagenase (Catalytic Domain)"/>
    <property type="match status" value="1"/>
</dbReference>
<dbReference type="SUPFAM" id="SSF55486">
    <property type="entry name" value="Metalloproteases ('zincins'), catalytic domain"/>
    <property type="match status" value="1"/>
</dbReference>
<dbReference type="SUPFAM" id="SSF57552">
    <property type="entry name" value="Blood coagulation inhibitor (disintegrin)"/>
    <property type="match status" value="1"/>
</dbReference>
<sequence>MPHHTRFWLRLLCSVVVVQLTLGHSIDNKRLTRVEPLQNIKLDIAPRLDHFYQKRQLTRNQAHEPTARSVEHDDTLRLTIEAYNQTFHLHLEPNTDLFHPNAVTVNEHGVTEPLIPESFRVYRGYAIETYYSDNRWKADQAGIKRDDFTAQYDVGVLGWARVIVRHDIKHSLDYPIVEGSFRAYGDLYHIKATSNYKLAKRLDDAELSSEENVHMVVYRDSDTVSVPQRRSLAKSSCGFDHLDHNQYLNQQSKRNQLLDTHTITPRNKNFLNSLNDPFGLSFESYNPPSIAKRAATGCPTTKKVNYMGVAADCSYTKYYESTEKARTQIINDWNSASAIYESSFNIALGIINITVMSEVCPTTPSTDTAWNTGCSDSYTISNRLSDFSRWRGTMSEDGAGLWHLMTQCATGVEVGVAWLSQLCNTEANSQTQSGVRQYVSGTGVSSIIRDEWKVVAHEIGHGFGAIHDCTSDTCPCSGSSCSCCPLSDTQCSAGGTYIMNPTSNVSSNAFSPCSITTICDAFPSLGTCLEEPNSKTTQTLQMCGNGLIEDGEECDSGGTDTDCCNAKTCTFKTGAVCDDYNDLCCNKCQLRPSTYSCRPASTECDIEEYCTGNSSSCPTDLYSPNGASCGNGLQCASGQCTSRDTQCKSRGSSLNVTSSCSSASSECQLYCNNPDGLGCLVFNGQFLDGTSCGSGGYCKSGSCDFGSTSDKALSWLRDHKNIAIPVGIVIGLLLLSCISRVLCVGCRRRRTRNYNKSAMEATQTAFSPHSQAPNYYGPPPNGYPLAPVNNWVNPAAYNGAHPSYAPPHYDPSSPPPPPFVANSSPYPAPPHQPPHTSSPHTPPPPPHSTRPSN</sequence>
<dbReference type="InterPro" id="IPR002870">
    <property type="entry name" value="Peptidase_M12B_N"/>
</dbReference>
<feature type="binding site" evidence="2">
    <location>
        <position position="461"/>
    </location>
    <ligand>
        <name>Zn(2+)</name>
        <dbReference type="ChEBI" id="CHEBI:29105"/>
        <note>catalytic</note>
    </ligand>
</feature>
<evidence type="ECO:0000256" key="5">
    <source>
        <dbReference type="SAM" id="SignalP"/>
    </source>
</evidence>
<evidence type="ECO:0000259" key="7">
    <source>
        <dbReference type="PROSITE" id="PS50215"/>
    </source>
</evidence>
<dbReference type="PANTHER" id="PTHR11905:SF159">
    <property type="entry name" value="ADAM METALLOPROTEASE"/>
    <property type="match status" value="1"/>
</dbReference>
<feature type="binding site" evidence="2">
    <location>
        <position position="457"/>
    </location>
    <ligand>
        <name>Zn(2+)</name>
        <dbReference type="ChEBI" id="CHEBI:29105"/>
        <note>catalytic</note>
    </ligand>
</feature>
<evidence type="ECO:0000259" key="6">
    <source>
        <dbReference type="PROSITE" id="PS50214"/>
    </source>
</evidence>
<feature type="domain" description="Peptidase M12B" evidence="7">
    <location>
        <begin position="302"/>
        <end position="515"/>
    </location>
</feature>
<feature type="active site" evidence="2">
    <location>
        <position position="458"/>
    </location>
</feature>
<feature type="domain" description="Disintegrin" evidence="6">
    <location>
        <begin position="540"/>
        <end position="625"/>
    </location>
</feature>
<keyword evidence="5" id="KW-0732">Signal</keyword>
<evidence type="ECO:0000313" key="8">
    <source>
        <dbReference type="EMBL" id="KAL0092056.1"/>
    </source>
</evidence>
<evidence type="ECO:0000256" key="2">
    <source>
        <dbReference type="PROSITE-ProRule" id="PRU00276"/>
    </source>
</evidence>
<dbReference type="InterPro" id="IPR001762">
    <property type="entry name" value="Disintegrin_dom"/>
</dbReference>
<organism evidence="8 9">
    <name type="scientific">Phycomyces blakesleeanus</name>
    <dbReference type="NCBI Taxonomy" id="4837"/>
    <lineage>
        <taxon>Eukaryota</taxon>
        <taxon>Fungi</taxon>
        <taxon>Fungi incertae sedis</taxon>
        <taxon>Mucoromycota</taxon>
        <taxon>Mucoromycotina</taxon>
        <taxon>Mucoromycetes</taxon>
        <taxon>Mucorales</taxon>
        <taxon>Phycomycetaceae</taxon>
        <taxon>Phycomyces</taxon>
    </lineage>
</organism>
<accession>A0ABR3B931</accession>
<dbReference type="InterPro" id="IPR036436">
    <property type="entry name" value="Disintegrin_dom_sf"/>
</dbReference>
<dbReference type="Gene3D" id="4.10.70.10">
    <property type="entry name" value="Disintegrin domain"/>
    <property type="match status" value="1"/>
</dbReference>
<dbReference type="InterPro" id="IPR001590">
    <property type="entry name" value="Peptidase_M12B"/>
</dbReference>
<evidence type="ECO:0000256" key="1">
    <source>
        <dbReference type="ARBA" id="ARBA00023157"/>
    </source>
</evidence>
<dbReference type="PROSITE" id="PS50214">
    <property type="entry name" value="DISINTEGRIN_2"/>
    <property type="match status" value="1"/>
</dbReference>
<dbReference type="PROSITE" id="PS50215">
    <property type="entry name" value="ADAM_MEPRO"/>
    <property type="match status" value="1"/>
</dbReference>
<dbReference type="EMBL" id="JBCLYO010000003">
    <property type="protein sequence ID" value="KAL0092056.1"/>
    <property type="molecule type" value="Genomic_DNA"/>
</dbReference>